<geneLocation type="mitochondrion" evidence="2"/>
<evidence type="ECO:0000256" key="1">
    <source>
        <dbReference type="SAM" id="MobiDB-lite"/>
    </source>
</evidence>
<dbReference type="AlphaFoldDB" id="A0A101M0S7"/>
<comment type="caution">
    <text evidence="2">The sequence shown here is derived from an EMBL/GenBank/DDBJ whole genome shotgun (WGS) entry which is preliminary data.</text>
</comment>
<dbReference type="EMBL" id="LKAM01000004">
    <property type="protein sequence ID" value="KUM48916.1"/>
    <property type="molecule type" value="Genomic_DNA"/>
</dbReference>
<keyword evidence="2" id="KW-0496">Mitochondrion</keyword>
<feature type="region of interest" description="Disordered" evidence="1">
    <location>
        <begin position="39"/>
        <end position="62"/>
    </location>
</feature>
<protein>
    <submittedName>
        <fullName evidence="2">Uncharacterized protein</fullName>
    </submittedName>
</protein>
<evidence type="ECO:0000313" key="2">
    <source>
        <dbReference type="EMBL" id="KUM48916.1"/>
    </source>
</evidence>
<organism evidence="2">
    <name type="scientific">Picea glauca</name>
    <name type="common">White spruce</name>
    <name type="synonym">Pinus glauca</name>
    <dbReference type="NCBI Taxonomy" id="3330"/>
    <lineage>
        <taxon>Eukaryota</taxon>
        <taxon>Viridiplantae</taxon>
        <taxon>Streptophyta</taxon>
        <taxon>Embryophyta</taxon>
        <taxon>Tracheophyta</taxon>
        <taxon>Spermatophyta</taxon>
        <taxon>Pinopsida</taxon>
        <taxon>Pinidae</taxon>
        <taxon>Conifers I</taxon>
        <taxon>Pinales</taxon>
        <taxon>Pinaceae</taxon>
        <taxon>Picea</taxon>
    </lineage>
</organism>
<name>A0A101M0S7_PICGL</name>
<gene>
    <name evidence="2" type="ORF">ABT39_MTgene4252</name>
</gene>
<accession>A0A101M0S7</accession>
<proteinExistence type="predicted"/>
<sequence>MVMEPQQEQAVLVASVLGQRDLTHKVWCLVSAAASFLSSGSGVSISSGIAPSSSPSSWGILR</sequence>
<reference evidence="2" key="1">
    <citation type="journal article" date="2015" name="Genome Biol. Evol.">
        <title>Organellar Genomes of White Spruce (Picea glauca): Assembly and Annotation.</title>
        <authorList>
            <person name="Jackman S.D."/>
            <person name="Warren R.L."/>
            <person name="Gibb E.A."/>
            <person name="Vandervalk B.P."/>
            <person name="Mohamadi H."/>
            <person name="Chu J."/>
            <person name="Raymond A."/>
            <person name="Pleasance S."/>
            <person name="Coope R."/>
            <person name="Wildung M.R."/>
            <person name="Ritland C.E."/>
            <person name="Bousquet J."/>
            <person name="Jones S.J."/>
            <person name="Bohlmann J."/>
            <person name="Birol I."/>
        </authorList>
    </citation>
    <scope>NUCLEOTIDE SEQUENCE [LARGE SCALE GENOMIC DNA]</scope>
    <source>
        <tissue evidence="2">Flushing bud</tissue>
    </source>
</reference>